<feature type="non-terminal residue" evidence="6">
    <location>
        <position position="1"/>
    </location>
</feature>
<dbReference type="SUPFAM" id="SSF143575">
    <property type="entry name" value="GAS2 domain-like"/>
    <property type="match status" value="1"/>
</dbReference>
<protein>
    <submittedName>
        <fullName evidence="6">Growth arrest specific protein 2 like</fullName>
    </submittedName>
</protein>
<accession>A0A147B731</accession>
<keyword evidence="2" id="KW-0963">Cytoplasm</keyword>
<organism evidence="6">
    <name type="scientific">Alectorobius mimon</name>
    <dbReference type="NCBI Taxonomy" id="360319"/>
    <lineage>
        <taxon>Eukaryota</taxon>
        <taxon>Metazoa</taxon>
        <taxon>Ecdysozoa</taxon>
        <taxon>Arthropoda</taxon>
        <taxon>Chelicerata</taxon>
        <taxon>Arachnida</taxon>
        <taxon>Acari</taxon>
        <taxon>Parasitiformes</taxon>
        <taxon>Ixodida</taxon>
        <taxon>Ixodoidea</taxon>
        <taxon>Argasidae</taxon>
        <taxon>Ornithodorinae</taxon>
        <taxon>Alectorobius</taxon>
    </lineage>
</organism>
<evidence type="ECO:0000256" key="3">
    <source>
        <dbReference type="ARBA" id="ARBA00023212"/>
    </source>
</evidence>
<comment type="subcellular location">
    <subcellularLocation>
        <location evidence="1">Cytoplasm</location>
        <location evidence="1">Cytoskeleton</location>
    </subcellularLocation>
</comment>
<dbReference type="SMART" id="SM00243">
    <property type="entry name" value="GAS2"/>
    <property type="match status" value="1"/>
</dbReference>
<dbReference type="PANTHER" id="PTHR46756">
    <property type="entry name" value="TRANSGELIN"/>
    <property type="match status" value="1"/>
</dbReference>
<dbReference type="GO" id="GO:0005884">
    <property type="term" value="C:actin filament"/>
    <property type="evidence" value="ECO:0007669"/>
    <property type="project" value="TreeGrafter"/>
</dbReference>
<evidence type="ECO:0000259" key="5">
    <source>
        <dbReference type="PROSITE" id="PS51460"/>
    </source>
</evidence>
<evidence type="ECO:0000256" key="2">
    <source>
        <dbReference type="ARBA" id="ARBA00022490"/>
    </source>
</evidence>
<feature type="compositionally biased region" description="Polar residues" evidence="4">
    <location>
        <begin position="63"/>
        <end position="84"/>
    </location>
</feature>
<dbReference type="Gene3D" id="3.30.920.20">
    <property type="entry name" value="Gas2-like domain"/>
    <property type="match status" value="1"/>
</dbReference>
<reference evidence="6" key="1">
    <citation type="submission" date="2016-03" db="EMBL/GenBank/DDBJ databases">
        <title>Gut transcriptome analysis on engorged females of Ornithodoros mimon (Acari: Argasidae) and phylogenetic inferences of soft ticks.</title>
        <authorList>
            <person name="Landulfo G.A."/>
            <person name="Giovanni D."/>
            <person name="Carvalho E."/>
            <person name="Junqueira-de-Azevedo I."/>
            <person name="Patane J."/>
            <person name="Mendoca R."/>
            <person name="Barros-Battesti D."/>
        </authorList>
    </citation>
    <scope>NUCLEOTIDE SEQUENCE</scope>
    <source>
        <strain evidence="6">Females</strain>
        <tissue evidence="6">Gut</tissue>
    </source>
</reference>
<evidence type="ECO:0000256" key="4">
    <source>
        <dbReference type="SAM" id="MobiDB-lite"/>
    </source>
</evidence>
<feature type="non-terminal residue" evidence="6">
    <location>
        <position position="170"/>
    </location>
</feature>
<dbReference type="AlphaFoldDB" id="A0A147B731"/>
<dbReference type="GO" id="GO:0051015">
    <property type="term" value="F:actin filament binding"/>
    <property type="evidence" value="ECO:0007669"/>
    <property type="project" value="TreeGrafter"/>
</dbReference>
<evidence type="ECO:0000256" key="1">
    <source>
        <dbReference type="ARBA" id="ARBA00004245"/>
    </source>
</evidence>
<dbReference type="GO" id="GO:0051764">
    <property type="term" value="P:actin crosslink formation"/>
    <property type="evidence" value="ECO:0007669"/>
    <property type="project" value="TreeGrafter"/>
</dbReference>
<dbReference type="GO" id="GO:0008093">
    <property type="term" value="F:cytoskeletal anchor activity"/>
    <property type="evidence" value="ECO:0007669"/>
    <property type="project" value="TreeGrafter"/>
</dbReference>
<feature type="domain" description="GAR" evidence="5">
    <location>
        <begin position="76"/>
        <end position="150"/>
    </location>
</feature>
<name>A0A147B731_9ACAR</name>
<dbReference type="PANTHER" id="PTHR46756:SF13">
    <property type="entry name" value="GROWTH ARREST-SPECIFIC PROTEIN 2"/>
    <property type="match status" value="1"/>
</dbReference>
<dbReference type="PROSITE" id="PS51460">
    <property type="entry name" value="GAR"/>
    <property type="match status" value="1"/>
</dbReference>
<feature type="region of interest" description="Disordered" evidence="4">
    <location>
        <begin position="60"/>
        <end position="85"/>
    </location>
</feature>
<dbReference type="EMBL" id="GEIB01001782">
    <property type="protein sequence ID" value="JAR86590.1"/>
    <property type="molecule type" value="Transcribed_RNA"/>
</dbReference>
<dbReference type="GO" id="GO:0008017">
    <property type="term" value="F:microtubule binding"/>
    <property type="evidence" value="ECO:0007669"/>
    <property type="project" value="InterPro"/>
</dbReference>
<dbReference type="InterPro" id="IPR036534">
    <property type="entry name" value="GAR_dom_sf"/>
</dbReference>
<dbReference type="Pfam" id="PF02187">
    <property type="entry name" value="GAS2"/>
    <property type="match status" value="1"/>
</dbReference>
<sequence>VLCLLELGRMASKFGLEPPSLVKLEKEIEEEEECSPLLNLSSPVVDPGQELRLLCQEKALPNRTESPPQQQRPNKSRGKSQPSELDQKVQKIASRVCHADTQVKRISEGRYCIGGRIYFVRLLKERHVMIRVGGGWDTLEHFLSRHDTCNVIVLNRRCSIGPYASPPSNG</sequence>
<keyword evidence="3" id="KW-0206">Cytoskeleton</keyword>
<dbReference type="InterPro" id="IPR003108">
    <property type="entry name" value="GAR_dom"/>
</dbReference>
<evidence type="ECO:0000313" key="6">
    <source>
        <dbReference type="EMBL" id="JAR86590.1"/>
    </source>
</evidence>
<proteinExistence type="predicted"/>